<evidence type="ECO:0000256" key="2">
    <source>
        <dbReference type="SAM" id="SignalP"/>
    </source>
</evidence>
<protein>
    <submittedName>
        <fullName evidence="3">Coproporphyrinogen III oxidase</fullName>
    </submittedName>
</protein>
<dbReference type="EMBL" id="CP024091">
    <property type="protein sequence ID" value="ATP56365.1"/>
    <property type="molecule type" value="Genomic_DNA"/>
</dbReference>
<reference evidence="3 4" key="1">
    <citation type="submission" date="2017-10" db="EMBL/GenBank/DDBJ databases">
        <title>Whole genome of Pedobacter ginsengisoli T01R-27 isolated from tomato rhizosphere.</title>
        <authorList>
            <person name="Weon H.-Y."/>
            <person name="Lee S.A."/>
            <person name="Sang M.K."/>
            <person name="Song J."/>
        </authorList>
    </citation>
    <scope>NUCLEOTIDE SEQUENCE [LARGE SCALE GENOMIC DNA]</scope>
    <source>
        <strain evidence="3 4">T01R-27</strain>
    </source>
</reference>
<feature type="signal peptide" evidence="2">
    <location>
        <begin position="1"/>
        <end position="19"/>
    </location>
</feature>
<dbReference type="AlphaFoldDB" id="A0A2D1U448"/>
<accession>A0A2D1U448</accession>
<feature type="compositionally biased region" description="Low complexity" evidence="1">
    <location>
        <begin position="47"/>
        <end position="64"/>
    </location>
</feature>
<keyword evidence="2" id="KW-0732">Signal</keyword>
<dbReference type="Proteomes" id="UP000223749">
    <property type="component" value="Chromosome"/>
</dbReference>
<feature type="chain" id="PRO_5013917867" evidence="2">
    <location>
        <begin position="20"/>
        <end position="64"/>
    </location>
</feature>
<keyword evidence="4" id="KW-1185">Reference proteome</keyword>
<evidence type="ECO:0000256" key="1">
    <source>
        <dbReference type="SAM" id="MobiDB-lite"/>
    </source>
</evidence>
<feature type="region of interest" description="Disordered" evidence="1">
    <location>
        <begin position="45"/>
        <end position="64"/>
    </location>
</feature>
<dbReference type="KEGG" id="pgs:CPT03_07715"/>
<sequence length="64" mass="6630">MKKLILSLAFAGSIIIATSACNSTKNVSGTNDSTAVDTTIKSVDTSKTMPTDTTKLPPDTTVKP</sequence>
<proteinExistence type="predicted"/>
<dbReference type="RefSeq" id="WP_099438307.1">
    <property type="nucleotide sequence ID" value="NZ_CP024091.1"/>
</dbReference>
<dbReference type="PROSITE" id="PS51257">
    <property type="entry name" value="PROKAR_LIPOPROTEIN"/>
    <property type="match status" value="1"/>
</dbReference>
<gene>
    <name evidence="3" type="ORF">CPT03_07715</name>
</gene>
<evidence type="ECO:0000313" key="3">
    <source>
        <dbReference type="EMBL" id="ATP56365.1"/>
    </source>
</evidence>
<name>A0A2D1U448_9SPHI</name>
<organism evidence="3 4">
    <name type="scientific">Pedobacter ginsengisoli</name>
    <dbReference type="NCBI Taxonomy" id="363852"/>
    <lineage>
        <taxon>Bacteria</taxon>
        <taxon>Pseudomonadati</taxon>
        <taxon>Bacteroidota</taxon>
        <taxon>Sphingobacteriia</taxon>
        <taxon>Sphingobacteriales</taxon>
        <taxon>Sphingobacteriaceae</taxon>
        <taxon>Pedobacter</taxon>
    </lineage>
</organism>
<evidence type="ECO:0000313" key="4">
    <source>
        <dbReference type="Proteomes" id="UP000223749"/>
    </source>
</evidence>
<dbReference type="OrthoDB" id="773341at2"/>